<evidence type="ECO:0000313" key="5">
    <source>
        <dbReference type="Proteomes" id="UP001565927"/>
    </source>
</evidence>
<dbReference type="Proteomes" id="UP001565927">
    <property type="component" value="Unassembled WGS sequence"/>
</dbReference>
<dbReference type="SUPFAM" id="SSF53474">
    <property type="entry name" value="alpha/beta-Hydrolases"/>
    <property type="match status" value="1"/>
</dbReference>
<dbReference type="GO" id="GO:0016787">
    <property type="term" value="F:hydrolase activity"/>
    <property type="evidence" value="ECO:0007669"/>
    <property type="project" value="UniProtKB-KW"/>
</dbReference>
<comment type="caution">
    <text evidence="4">The sequence shown here is derived from an EMBL/GenBank/DDBJ whole genome shotgun (WGS) entry which is preliminary data.</text>
</comment>
<dbReference type="PROSITE" id="PS51257">
    <property type="entry name" value="PROKAR_LIPOPROTEIN"/>
    <property type="match status" value="1"/>
</dbReference>
<accession>A0ABV4H084</accession>
<dbReference type="InterPro" id="IPR006311">
    <property type="entry name" value="TAT_signal"/>
</dbReference>
<keyword evidence="5" id="KW-1185">Reference proteome</keyword>
<sequence length="326" mass="32869">MTANARRAAGPDRRTLLGLALAGGVLAGCSGGDDPAPAAPGPATPTGTPTAAPTATGTPDAGTDPSFVPDGLSPTQRTVYRYGEHHRQVSDLWLPTGERRDVLLVVVHGGGWQAGFDRRDVNALVGDLVGRGYPVLNVDYRGHGDGGGWPSTFTDAATAVDLATVAASQFSLPVDRVCCVGHSAGGHLAMWAAARRGLPAGAPGADPRLTPALAASLSGVLNPTAAAGSDPNVVGVFGGSPAEVDDRFALGDPARLAPYGMPLWAGAGTADEIVPPAQTEVFCDAVRAAGDTVEEQLVPGADHGAGKDPGGPLVASFRAWLESRLG</sequence>
<proteinExistence type="predicted"/>
<feature type="domain" description="BD-FAE-like" evidence="3">
    <location>
        <begin position="91"/>
        <end position="194"/>
    </location>
</feature>
<evidence type="ECO:0000256" key="2">
    <source>
        <dbReference type="SAM" id="MobiDB-lite"/>
    </source>
</evidence>
<dbReference type="Pfam" id="PF20434">
    <property type="entry name" value="BD-FAE"/>
    <property type="match status" value="1"/>
</dbReference>
<dbReference type="PANTHER" id="PTHR48081">
    <property type="entry name" value="AB HYDROLASE SUPERFAMILY PROTEIN C4A8.06C"/>
    <property type="match status" value="1"/>
</dbReference>
<dbReference type="PANTHER" id="PTHR48081:SF33">
    <property type="entry name" value="KYNURENINE FORMAMIDASE"/>
    <property type="match status" value="1"/>
</dbReference>
<reference evidence="4 5" key="1">
    <citation type="submission" date="2024-07" db="EMBL/GenBank/DDBJ databases">
        <authorList>
            <person name="Thanompreechachai J."/>
            <person name="Duangmal K."/>
        </authorList>
    </citation>
    <scope>NUCLEOTIDE SEQUENCE [LARGE SCALE GENOMIC DNA]</scope>
    <source>
        <strain evidence="4 5">LSe6-4</strain>
    </source>
</reference>
<dbReference type="InterPro" id="IPR029058">
    <property type="entry name" value="AB_hydrolase_fold"/>
</dbReference>
<organism evidence="4 5">
    <name type="scientific">Kineococcus halophytocola</name>
    <dbReference type="NCBI Taxonomy" id="3234027"/>
    <lineage>
        <taxon>Bacteria</taxon>
        <taxon>Bacillati</taxon>
        <taxon>Actinomycetota</taxon>
        <taxon>Actinomycetes</taxon>
        <taxon>Kineosporiales</taxon>
        <taxon>Kineosporiaceae</taxon>
        <taxon>Kineococcus</taxon>
    </lineage>
</organism>
<evidence type="ECO:0000313" key="4">
    <source>
        <dbReference type="EMBL" id="MEZ0164969.1"/>
    </source>
</evidence>
<feature type="compositionally biased region" description="Low complexity" evidence="2">
    <location>
        <begin position="44"/>
        <end position="65"/>
    </location>
</feature>
<dbReference type="InterPro" id="IPR050300">
    <property type="entry name" value="GDXG_lipolytic_enzyme"/>
</dbReference>
<gene>
    <name evidence="4" type="ORF">AB2L27_09345</name>
</gene>
<feature type="region of interest" description="Disordered" evidence="2">
    <location>
        <begin position="32"/>
        <end position="74"/>
    </location>
</feature>
<dbReference type="EMBL" id="JBGFTU010000009">
    <property type="protein sequence ID" value="MEZ0164969.1"/>
    <property type="molecule type" value="Genomic_DNA"/>
</dbReference>
<evidence type="ECO:0000259" key="3">
    <source>
        <dbReference type="Pfam" id="PF20434"/>
    </source>
</evidence>
<dbReference type="Gene3D" id="3.40.50.1820">
    <property type="entry name" value="alpha/beta hydrolase"/>
    <property type="match status" value="1"/>
</dbReference>
<dbReference type="RefSeq" id="WP_370441212.1">
    <property type="nucleotide sequence ID" value="NZ_JBGFTU010000009.1"/>
</dbReference>
<keyword evidence="1 4" id="KW-0378">Hydrolase</keyword>
<dbReference type="InterPro" id="IPR049492">
    <property type="entry name" value="BD-FAE-like_dom"/>
</dbReference>
<dbReference type="PROSITE" id="PS51318">
    <property type="entry name" value="TAT"/>
    <property type="match status" value="1"/>
</dbReference>
<name>A0ABV4H084_9ACTN</name>
<evidence type="ECO:0000256" key="1">
    <source>
        <dbReference type="ARBA" id="ARBA00022801"/>
    </source>
</evidence>
<protein>
    <submittedName>
        <fullName evidence="4">Alpha/beta hydrolase family protein</fullName>
        <ecNumber evidence="4">3.4.-.-</ecNumber>
    </submittedName>
</protein>
<dbReference type="EC" id="3.4.-.-" evidence="4"/>